<organism evidence="6 7">
    <name type="scientific">Flavobacterium stagni</name>
    <dbReference type="NCBI Taxonomy" id="2506421"/>
    <lineage>
        <taxon>Bacteria</taxon>
        <taxon>Pseudomonadati</taxon>
        <taxon>Bacteroidota</taxon>
        <taxon>Flavobacteriia</taxon>
        <taxon>Flavobacteriales</taxon>
        <taxon>Flavobacteriaceae</taxon>
        <taxon>Flavobacterium</taxon>
    </lineage>
</organism>
<dbReference type="InterPro" id="IPR058245">
    <property type="entry name" value="NreC/VraR/RcsB-like_REC"/>
</dbReference>
<dbReference type="InterPro" id="IPR001789">
    <property type="entry name" value="Sig_transdc_resp-reg_receiver"/>
</dbReference>
<feature type="domain" description="HTH luxR-type" evidence="4">
    <location>
        <begin position="148"/>
        <end position="213"/>
    </location>
</feature>
<dbReference type="InterPro" id="IPR000792">
    <property type="entry name" value="Tscrpt_reg_LuxR_C"/>
</dbReference>
<dbReference type="PANTHER" id="PTHR43214">
    <property type="entry name" value="TWO-COMPONENT RESPONSE REGULATOR"/>
    <property type="match status" value="1"/>
</dbReference>
<evidence type="ECO:0000259" key="5">
    <source>
        <dbReference type="PROSITE" id="PS50110"/>
    </source>
</evidence>
<dbReference type="OrthoDB" id="1013073at2"/>
<keyword evidence="1 3" id="KW-0597">Phosphoprotein</keyword>
<proteinExistence type="predicted"/>
<dbReference type="SMART" id="SM00448">
    <property type="entry name" value="REC"/>
    <property type="match status" value="1"/>
</dbReference>
<dbReference type="SMART" id="SM00421">
    <property type="entry name" value="HTH_LUXR"/>
    <property type="match status" value="1"/>
</dbReference>
<dbReference type="Pfam" id="PF00072">
    <property type="entry name" value="Response_reg"/>
    <property type="match status" value="1"/>
</dbReference>
<dbReference type="CDD" id="cd17535">
    <property type="entry name" value="REC_NarL-like"/>
    <property type="match status" value="1"/>
</dbReference>
<evidence type="ECO:0000256" key="2">
    <source>
        <dbReference type="ARBA" id="ARBA00023125"/>
    </source>
</evidence>
<dbReference type="CDD" id="cd06170">
    <property type="entry name" value="LuxR_C_like"/>
    <property type="match status" value="1"/>
</dbReference>
<dbReference type="Pfam" id="PF00196">
    <property type="entry name" value="GerE"/>
    <property type="match status" value="1"/>
</dbReference>
<evidence type="ECO:0000313" key="6">
    <source>
        <dbReference type="EMBL" id="RXR23414.1"/>
    </source>
</evidence>
<protein>
    <submittedName>
        <fullName evidence="6">Response regulator transcription factor</fullName>
    </submittedName>
</protein>
<feature type="modified residue" description="4-aspartylphosphate" evidence="3">
    <location>
        <position position="60"/>
    </location>
</feature>
<dbReference type="GO" id="GO:0006355">
    <property type="term" value="P:regulation of DNA-templated transcription"/>
    <property type="evidence" value="ECO:0007669"/>
    <property type="project" value="InterPro"/>
</dbReference>
<dbReference type="EMBL" id="SBKN01000002">
    <property type="protein sequence ID" value="RXR23414.1"/>
    <property type="molecule type" value="Genomic_DNA"/>
</dbReference>
<evidence type="ECO:0000313" key="7">
    <source>
        <dbReference type="Proteomes" id="UP000289857"/>
    </source>
</evidence>
<dbReference type="Proteomes" id="UP000289857">
    <property type="component" value="Unassembled WGS sequence"/>
</dbReference>
<dbReference type="GO" id="GO:0003677">
    <property type="term" value="F:DNA binding"/>
    <property type="evidence" value="ECO:0007669"/>
    <property type="project" value="UniProtKB-KW"/>
</dbReference>
<reference evidence="7" key="1">
    <citation type="submission" date="2019-01" db="EMBL/GenBank/DDBJ databases">
        <title>Cytophagaceae bacterium strain CAR-16.</title>
        <authorList>
            <person name="Chen W.-M."/>
        </authorList>
    </citation>
    <scope>NUCLEOTIDE SEQUENCE [LARGE SCALE GENOMIC DNA]</scope>
    <source>
        <strain evidence="7">WWJ-16</strain>
    </source>
</reference>
<keyword evidence="7" id="KW-1185">Reference proteome</keyword>
<dbReference type="PROSITE" id="PS50043">
    <property type="entry name" value="HTH_LUXR_2"/>
    <property type="match status" value="1"/>
</dbReference>
<dbReference type="GO" id="GO:0000160">
    <property type="term" value="P:phosphorelay signal transduction system"/>
    <property type="evidence" value="ECO:0007669"/>
    <property type="project" value="InterPro"/>
</dbReference>
<dbReference type="InterPro" id="IPR016032">
    <property type="entry name" value="Sig_transdc_resp-reg_C-effctor"/>
</dbReference>
<sequence>MLALKKIKVLIADDHSVVRQGIALLLKEIIKEPIIYHAASYRETLERISTLEKIDFLFLDINFPDGNSTKIVHEIREIMPDIRILIFSALEEEIYALRYLNSGANGFLSKLANDEELRFAVNYFLANGKYISPTIKEKIIENYMHKIPINPLDQLSDRELEIARLLIKGYGNLEISILKDLQKTTVSTYKKRIFEKLNIDNLPALIELFNSYDTEND</sequence>
<comment type="caution">
    <text evidence="6">The sequence shown here is derived from an EMBL/GenBank/DDBJ whole genome shotgun (WGS) entry which is preliminary data.</text>
</comment>
<evidence type="ECO:0000259" key="4">
    <source>
        <dbReference type="PROSITE" id="PS50043"/>
    </source>
</evidence>
<keyword evidence="2" id="KW-0238">DNA-binding</keyword>
<dbReference type="SUPFAM" id="SSF52172">
    <property type="entry name" value="CheY-like"/>
    <property type="match status" value="1"/>
</dbReference>
<dbReference type="PROSITE" id="PS50110">
    <property type="entry name" value="RESPONSE_REGULATORY"/>
    <property type="match status" value="1"/>
</dbReference>
<accession>A0A4V1N2U2</accession>
<gene>
    <name evidence="6" type="ORF">EQG61_05440</name>
</gene>
<dbReference type="PRINTS" id="PR00038">
    <property type="entry name" value="HTHLUXR"/>
</dbReference>
<dbReference type="SUPFAM" id="SSF46894">
    <property type="entry name" value="C-terminal effector domain of the bipartite response regulators"/>
    <property type="match status" value="1"/>
</dbReference>
<feature type="domain" description="Response regulatory" evidence="5">
    <location>
        <begin position="8"/>
        <end position="125"/>
    </location>
</feature>
<dbReference type="InterPro" id="IPR039420">
    <property type="entry name" value="WalR-like"/>
</dbReference>
<name>A0A4V1N2U2_9FLAO</name>
<evidence type="ECO:0000256" key="3">
    <source>
        <dbReference type="PROSITE-ProRule" id="PRU00169"/>
    </source>
</evidence>
<dbReference type="RefSeq" id="WP_129460893.1">
    <property type="nucleotide sequence ID" value="NZ_SBKN01000002.1"/>
</dbReference>
<dbReference type="InterPro" id="IPR011006">
    <property type="entry name" value="CheY-like_superfamily"/>
</dbReference>
<dbReference type="PANTHER" id="PTHR43214:SF43">
    <property type="entry name" value="TWO-COMPONENT RESPONSE REGULATOR"/>
    <property type="match status" value="1"/>
</dbReference>
<dbReference type="Gene3D" id="3.40.50.2300">
    <property type="match status" value="1"/>
</dbReference>
<evidence type="ECO:0000256" key="1">
    <source>
        <dbReference type="ARBA" id="ARBA00022553"/>
    </source>
</evidence>
<dbReference type="AlphaFoldDB" id="A0A4V1N2U2"/>